<evidence type="ECO:0000256" key="7">
    <source>
        <dbReference type="RuleBase" id="RU000461"/>
    </source>
</evidence>
<evidence type="ECO:0000256" key="5">
    <source>
        <dbReference type="ARBA" id="ARBA00023004"/>
    </source>
</evidence>
<dbReference type="InterPro" id="IPR002397">
    <property type="entry name" value="Cyt_P450_B"/>
</dbReference>
<organism evidence="9 10">
    <name type="scientific">Actinomadura pelletieri DSM 43383</name>
    <dbReference type="NCBI Taxonomy" id="1120940"/>
    <lineage>
        <taxon>Bacteria</taxon>
        <taxon>Bacillati</taxon>
        <taxon>Actinomycetota</taxon>
        <taxon>Actinomycetes</taxon>
        <taxon>Streptosporangiales</taxon>
        <taxon>Thermomonosporaceae</taxon>
        <taxon>Actinomadura</taxon>
    </lineage>
</organism>
<feature type="region of interest" description="Disordered" evidence="8">
    <location>
        <begin position="1"/>
        <end position="33"/>
    </location>
</feature>
<dbReference type="GO" id="GO:0020037">
    <property type="term" value="F:heme binding"/>
    <property type="evidence" value="ECO:0007669"/>
    <property type="project" value="InterPro"/>
</dbReference>
<gene>
    <name evidence="9" type="ORF">BZB76_6468</name>
</gene>
<sequence length="405" mass="44232">MADSSPSTETAAPVELPIERSDPFDPPPELGRYREESPLRRLAYPDGHIGWLVTGHALARTILSDSRFSARMELKRSPVQRAGAQAIMGRPAPPGTFIAMDPPDHTRFRRLLTREFTARRMKALEPRIETIVADHLDAMEKAGPPTDLVPAFAQPIPLLVICELLGVPLADQEIIQRTAATVVSLGSTPEQVREAMITAAMYLRELAGRKRAEPTDDLLSALVNSGELTDDEITGVGMLLLGAGHETTTNMLALGTYALLRHPAQMERLRADPALAESAVEELLRYLTVVQYGTTRAALEDVELDGHLIKEGEVVAVSLPAANRDPARFTDPDALDLASPATGHLAFGHGVHQCLGQPLARIEMRVGYLALLNRFPGLRLDAEPDGIPMREDMNTYGVHRLPVSW</sequence>
<dbReference type="Proteomes" id="UP000274601">
    <property type="component" value="Unassembled WGS sequence"/>
</dbReference>
<evidence type="ECO:0000256" key="6">
    <source>
        <dbReference type="ARBA" id="ARBA00023033"/>
    </source>
</evidence>
<keyword evidence="10" id="KW-1185">Reference proteome</keyword>
<dbReference type="FunFam" id="1.10.630.10:FF:000018">
    <property type="entry name" value="Cytochrome P450 monooxygenase"/>
    <property type="match status" value="1"/>
</dbReference>
<dbReference type="AlphaFoldDB" id="A0A495QA81"/>
<dbReference type="PANTHER" id="PTHR46696">
    <property type="entry name" value="P450, PUTATIVE (EUROFUNG)-RELATED"/>
    <property type="match status" value="1"/>
</dbReference>
<keyword evidence="5 7" id="KW-0408">Iron</keyword>
<dbReference type="CDD" id="cd11030">
    <property type="entry name" value="CYP105-like"/>
    <property type="match status" value="1"/>
</dbReference>
<keyword evidence="2 7" id="KW-0349">Heme</keyword>
<dbReference type="GO" id="GO:0005506">
    <property type="term" value="F:iron ion binding"/>
    <property type="evidence" value="ECO:0007669"/>
    <property type="project" value="InterPro"/>
</dbReference>
<dbReference type="InterPro" id="IPR036396">
    <property type="entry name" value="Cyt_P450_sf"/>
</dbReference>
<evidence type="ECO:0000256" key="4">
    <source>
        <dbReference type="ARBA" id="ARBA00023002"/>
    </source>
</evidence>
<dbReference type="Pfam" id="PF00067">
    <property type="entry name" value="p450"/>
    <property type="match status" value="1"/>
</dbReference>
<evidence type="ECO:0000313" key="10">
    <source>
        <dbReference type="Proteomes" id="UP000274601"/>
    </source>
</evidence>
<name>A0A495QA81_9ACTN</name>
<protein>
    <submittedName>
        <fullName evidence="9">Cytochrome P450</fullName>
    </submittedName>
</protein>
<dbReference type="GO" id="GO:0016705">
    <property type="term" value="F:oxidoreductase activity, acting on paired donors, with incorporation or reduction of molecular oxygen"/>
    <property type="evidence" value="ECO:0007669"/>
    <property type="project" value="InterPro"/>
</dbReference>
<keyword evidence="3 7" id="KW-0479">Metal-binding</keyword>
<comment type="caution">
    <text evidence="9">The sequence shown here is derived from an EMBL/GenBank/DDBJ whole genome shotgun (WGS) entry which is preliminary data.</text>
</comment>
<reference evidence="9 10" key="1">
    <citation type="submission" date="2018-10" db="EMBL/GenBank/DDBJ databases">
        <title>Genomic Encyclopedia of Archaeal and Bacterial Type Strains, Phase II (KMG-II): from individual species to whole genera.</title>
        <authorList>
            <person name="Goeker M."/>
        </authorList>
    </citation>
    <scope>NUCLEOTIDE SEQUENCE [LARGE SCALE GENOMIC DNA]</scope>
    <source>
        <strain evidence="9 10">DSM 43383</strain>
    </source>
</reference>
<dbReference type="PRINTS" id="PR00385">
    <property type="entry name" value="P450"/>
</dbReference>
<dbReference type="SUPFAM" id="SSF48264">
    <property type="entry name" value="Cytochrome P450"/>
    <property type="match status" value="1"/>
</dbReference>
<evidence type="ECO:0000256" key="2">
    <source>
        <dbReference type="ARBA" id="ARBA00022617"/>
    </source>
</evidence>
<evidence type="ECO:0000256" key="3">
    <source>
        <dbReference type="ARBA" id="ARBA00022723"/>
    </source>
</evidence>
<dbReference type="InterPro" id="IPR017972">
    <property type="entry name" value="Cyt_P450_CS"/>
</dbReference>
<evidence type="ECO:0000313" key="9">
    <source>
        <dbReference type="EMBL" id="RKS68214.1"/>
    </source>
</evidence>
<feature type="compositionally biased region" description="Polar residues" evidence="8">
    <location>
        <begin position="1"/>
        <end position="10"/>
    </location>
</feature>
<dbReference type="OrthoDB" id="4133219at2"/>
<dbReference type="InterPro" id="IPR001128">
    <property type="entry name" value="Cyt_P450"/>
</dbReference>
<dbReference type="PROSITE" id="PS00086">
    <property type="entry name" value="CYTOCHROME_P450"/>
    <property type="match status" value="1"/>
</dbReference>
<dbReference type="PRINTS" id="PR00359">
    <property type="entry name" value="BP450"/>
</dbReference>
<dbReference type="PANTHER" id="PTHR46696:SF1">
    <property type="entry name" value="CYTOCHROME P450 YJIB-RELATED"/>
    <property type="match status" value="1"/>
</dbReference>
<dbReference type="RefSeq" id="WP_121438133.1">
    <property type="nucleotide sequence ID" value="NZ_RBWU01000008.1"/>
</dbReference>
<evidence type="ECO:0000256" key="8">
    <source>
        <dbReference type="SAM" id="MobiDB-lite"/>
    </source>
</evidence>
<accession>A0A495QA81</accession>
<feature type="region of interest" description="Disordered" evidence="8">
    <location>
        <begin position="81"/>
        <end position="103"/>
    </location>
</feature>
<keyword evidence="6 7" id="KW-0503">Monooxygenase</keyword>
<dbReference type="EMBL" id="RBWU01000008">
    <property type="protein sequence ID" value="RKS68214.1"/>
    <property type="molecule type" value="Genomic_DNA"/>
</dbReference>
<keyword evidence="4 7" id="KW-0560">Oxidoreductase</keyword>
<dbReference type="GO" id="GO:0004497">
    <property type="term" value="F:monooxygenase activity"/>
    <property type="evidence" value="ECO:0007669"/>
    <property type="project" value="UniProtKB-KW"/>
</dbReference>
<dbReference type="Gene3D" id="1.10.630.10">
    <property type="entry name" value="Cytochrome P450"/>
    <property type="match status" value="1"/>
</dbReference>
<evidence type="ECO:0000256" key="1">
    <source>
        <dbReference type="ARBA" id="ARBA00010617"/>
    </source>
</evidence>
<comment type="similarity">
    <text evidence="1 7">Belongs to the cytochrome P450 family.</text>
</comment>
<proteinExistence type="inferred from homology"/>